<name>A0A1F5NQ23_9BACT</name>
<accession>A0A1F5NQ23</accession>
<sequence>MINLEQISGLPMEVDDQYRIKLHPPALQTGPLFFRKFSEMQPVLMDQTTKPPQPETYSVFRGIQLADDVYKIKDNRLSYDVTIIPSLMLGVEFNKTLGHYHEKITGTQYAHPEMYEVLSGKALFFLQKMDPELKNLITILAIEAETGHKVIYPPNYAHIIVNIGNQPLVTANWISTDYKPMYEPIRDRQGMAYYVVPDKHGYKFEKNPKYSEHPVVRMVTVEDTISKQFGFTLQEPMYVTAMRDSMLLEFLNNPKKYAVQLSTIAS</sequence>
<organism evidence="8 9">
    <name type="scientific">Candidatus Doudnabacteria bacterium RIFCSPHIGHO2_01_FULL_45_18</name>
    <dbReference type="NCBI Taxonomy" id="1817823"/>
    <lineage>
        <taxon>Bacteria</taxon>
        <taxon>Candidatus Doudnaibacteriota</taxon>
    </lineage>
</organism>
<dbReference type="Gene3D" id="2.60.120.10">
    <property type="entry name" value="Jelly Rolls"/>
    <property type="match status" value="1"/>
</dbReference>
<evidence type="ECO:0000313" key="9">
    <source>
        <dbReference type="Proteomes" id="UP000176233"/>
    </source>
</evidence>
<dbReference type="InterPro" id="IPR010551">
    <property type="entry name" value="G6P_isomerase_prok"/>
</dbReference>
<evidence type="ECO:0000256" key="3">
    <source>
        <dbReference type="ARBA" id="ARBA00011952"/>
    </source>
</evidence>
<evidence type="ECO:0000313" key="8">
    <source>
        <dbReference type="EMBL" id="OGE79787.1"/>
    </source>
</evidence>
<dbReference type="GO" id="GO:0005737">
    <property type="term" value="C:cytoplasm"/>
    <property type="evidence" value="ECO:0007669"/>
    <property type="project" value="InterPro"/>
</dbReference>
<dbReference type="EMBL" id="MFEJ01000028">
    <property type="protein sequence ID" value="OGE79787.1"/>
    <property type="molecule type" value="Genomic_DNA"/>
</dbReference>
<comment type="caution">
    <text evidence="8">The sequence shown here is derived from an EMBL/GenBank/DDBJ whole genome shotgun (WGS) entry which is preliminary data.</text>
</comment>
<dbReference type="EC" id="5.3.1.9" evidence="3"/>
<evidence type="ECO:0000256" key="1">
    <source>
        <dbReference type="ARBA" id="ARBA00004926"/>
    </source>
</evidence>
<protein>
    <recommendedName>
        <fullName evidence="3">glucose-6-phosphate isomerase</fullName>
        <ecNumber evidence="3">5.3.1.9</ecNumber>
    </recommendedName>
</protein>
<evidence type="ECO:0000256" key="5">
    <source>
        <dbReference type="ARBA" id="ARBA00023152"/>
    </source>
</evidence>
<dbReference type="InterPro" id="IPR011051">
    <property type="entry name" value="RmlC_Cupin_sf"/>
</dbReference>
<dbReference type="Proteomes" id="UP000176233">
    <property type="component" value="Unassembled WGS sequence"/>
</dbReference>
<evidence type="ECO:0000256" key="6">
    <source>
        <dbReference type="ARBA" id="ARBA00029321"/>
    </source>
</evidence>
<keyword evidence="5" id="KW-0324">Glycolysis</keyword>
<evidence type="ECO:0000256" key="2">
    <source>
        <dbReference type="ARBA" id="ARBA00006542"/>
    </source>
</evidence>
<comment type="similarity">
    <text evidence="2">Belongs to the archaeal-type GPI family.</text>
</comment>
<dbReference type="CDD" id="cd02218">
    <property type="entry name" value="cupin_PGI"/>
    <property type="match status" value="1"/>
</dbReference>
<proteinExistence type="inferred from homology"/>
<dbReference type="AlphaFoldDB" id="A0A1F5NQ23"/>
<keyword evidence="4" id="KW-0312">Gluconeogenesis</keyword>
<dbReference type="SUPFAM" id="SSF51182">
    <property type="entry name" value="RmlC-like cupins"/>
    <property type="match status" value="1"/>
</dbReference>
<dbReference type="Pfam" id="PF06560">
    <property type="entry name" value="GPI"/>
    <property type="match status" value="1"/>
</dbReference>
<comment type="pathway">
    <text evidence="1">Carbohydrate degradation; glycolysis; D-glyceraldehyde 3-phosphate and glycerone phosphate from D-glucose: step 2/4.</text>
</comment>
<comment type="catalytic activity">
    <reaction evidence="6">
        <text>alpha-D-glucose 6-phosphate = beta-D-fructose 6-phosphate</text>
        <dbReference type="Rhea" id="RHEA:11816"/>
        <dbReference type="ChEBI" id="CHEBI:57634"/>
        <dbReference type="ChEBI" id="CHEBI:58225"/>
        <dbReference type="EC" id="5.3.1.9"/>
    </reaction>
</comment>
<dbReference type="UniPathway" id="UPA00109">
    <property type="reaction ID" value="UER00181"/>
</dbReference>
<dbReference type="InterPro" id="IPR014710">
    <property type="entry name" value="RmlC-like_jellyroll"/>
</dbReference>
<dbReference type="GO" id="GO:0006094">
    <property type="term" value="P:gluconeogenesis"/>
    <property type="evidence" value="ECO:0007669"/>
    <property type="project" value="UniProtKB-KW"/>
</dbReference>
<evidence type="ECO:0000256" key="4">
    <source>
        <dbReference type="ARBA" id="ARBA00022432"/>
    </source>
</evidence>
<evidence type="ECO:0000259" key="7">
    <source>
        <dbReference type="Pfam" id="PF06560"/>
    </source>
</evidence>
<gene>
    <name evidence="8" type="ORF">A2660_00760</name>
</gene>
<dbReference type="GO" id="GO:0004347">
    <property type="term" value="F:glucose-6-phosphate isomerase activity"/>
    <property type="evidence" value="ECO:0007669"/>
    <property type="project" value="UniProtKB-EC"/>
</dbReference>
<reference evidence="8 9" key="1">
    <citation type="journal article" date="2016" name="Nat. Commun.">
        <title>Thousands of microbial genomes shed light on interconnected biogeochemical processes in an aquifer system.</title>
        <authorList>
            <person name="Anantharaman K."/>
            <person name="Brown C.T."/>
            <person name="Hug L.A."/>
            <person name="Sharon I."/>
            <person name="Castelle C.J."/>
            <person name="Probst A.J."/>
            <person name="Thomas B.C."/>
            <person name="Singh A."/>
            <person name="Wilkins M.J."/>
            <person name="Karaoz U."/>
            <person name="Brodie E.L."/>
            <person name="Williams K.H."/>
            <person name="Hubbard S.S."/>
            <person name="Banfield J.F."/>
        </authorList>
    </citation>
    <scope>NUCLEOTIDE SEQUENCE [LARGE SCALE GENOMIC DNA]</scope>
</reference>
<dbReference type="GO" id="GO:0006096">
    <property type="term" value="P:glycolytic process"/>
    <property type="evidence" value="ECO:0007669"/>
    <property type="project" value="UniProtKB-UniPathway"/>
</dbReference>
<feature type="domain" description="Glucose-6-phosphate isomerase prokaryote" evidence="7">
    <location>
        <begin position="35"/>
        <end position="202"/>
    </location>
</feature>